<dbReference type="InterPro" id="IPR022663">
    <property type="entry name" value="DapB_C"/>
</dbReference>
<feature type="binding site" evidence="13">
    <location>
        <begin position="97"/>
        <end position="99"/>
    </location>
    <ligand>
        <name>NAD(+)</name>
        <dbReference type="ChEBI" id="CHEBI:57540"/>
    </ligand>
</feature>
<comment type="pathway">
    <text evidence="9 13">Amino-acid biosynthesis; L-lysine biosynthesis via DAP pathway; (S)-tetrahydrodipicolinate from L-aspartate: step 4/4.</text>
</comment>
<comment type="similarity">
    <text evidence="1 13">Belongs to the DapB family.</text>
</comment>
<dbReference type="EMBL" id="JBHTBQ010000027">
    <property type="protein sequence ID" value="MFC7420898.1"/>
    <property type="molecule type" value="Genomic_DNA"/>
</dbReference>
<evidence type="ECO:0000259" key="14">
    <source>
        <dbReference type="Pfam" id="PF01113"/>
    </source>
</evidence>
<keyword evidence="2 13" id="KW-0963">Cytoplasm</keyword>
<evidence type="ECO:0000256" key="12">
    <source>
        <dbReference type="ARBA" id="ARBA00049396"/>
    </source>
</evidence>
<evidence type="ECO:0000256" key="1">
    <source>
        <dbReference type="ARBA" id="ARBA00006642"/>
    </source>
</evidence>
<feature type="binding site" evidence="13">
    <location>
        <begin position="164"/>
        <end position="165"/>
    </location>
    <ligand>
        <name>(S)-2,3,4,5-tetrahydrodipicolinate</name>
        <dbReference type="ChEBI" id="CHEBI:16845"/>
    </ligand>
</feature>
<dbReference type="EC" id="1.17.1.8" evidence="10 13"/>
<evidence type="ECO:0000256" key="5">
    <source>
        <dbReference type="ARBA" id="ARBA00022915"/>
    </source>
</evidence>
<feature type="active site" description="Proton donor/acceptor" evidence="13">
    <location>
        <position position="154"/>
    </location>
</feature>
<keyword evidence="5 13" id="KW-0220">Diaminopimelate biosynthesis</keyword>
<dbReference type="Pfam" id="PF01113">
    <property type="entry name" value="DapB_N"/>
    <property type="match status" value="1"/>
</dbReference>
<dbReference type="PIRSF" id="PIRSF000161">
    <property type="entry name" value="DHPR"/>
    <property type="match status" value="1"/>
</dbReference>
<evidence type="ECO:0000259" key="15">
    <source>
        <dbReference type="Pfam" id="PF05173"/>
    </source>
</evidence>
<evidence type="ECO:0000256" key="2">
    <source>
        <dbReference type="ARBA" id="ARBA00022490"/>
    </source>
</evidence>
<dbReference type="SUPFAM" id="SSF51735">
    <property type="entry name" value="NAD(P)-binding Rossmann-fold domains"/>
    <property type="match status" value="1"/>
</dbReference>
<comment type="catalytic activity">
    <reaction evidence="11 13">
        <text>(S)-2,3,4,5-tetrahydrodipicolinate + NADP(+) + H2O = (2S,4S)-4-hydroxy-2,3,4,5-tetrahydrodipicolinate + NADPH + H(+)</text>
        <dbReference type="Rhea" id="RHEA:35331"/>
        <dbReference type="ChEBI" id="CHEBI:15377"/>
        <dbReference type="ChEBI" id="CHEBI:15378"/>
        <dbReference type="ChEBI" id="CHEBI:16845"/>
        <dbReference type="ChEBI" id="CHEBI:57783"/>
        <dbReference type="ChEBI" id="CHEBI:58349"/>
        <dbReference type="ChEBI" id="CHEBI:67139"/>
        <dbReference type="EC" id="1.17.1.8"/>
    </reaction>
</comment>
<feature type="binding site" evidence="13">
    <location>
        <begin position="121"/>
        <end position="124"/>
    </location>
    <ligand>
        <name>NAD(+)</name>
        <dbReference type="ChEBI" id="CHEBI:57540"/>
    </ligand>
</feature>
<evidence type="ECO:0000256" key="8">
    <source>
        <dbReference type="ARBA" id="ARBA00023154"/>
    </source>
</evidence>
<dbReference type="Proteomes" id="UP001596473">
    <property type="component" value="Unassembled WGS sequence"/>
</dbReference>
<feature type="binding site" evidence="13">
    <location>
        <position position="36"/>
    </location>
    <ligand>
        <name>NADP(+)</name>
        <dbReference type="ChEBI" id="CHEBI:58349"/>
    </ligand>
</feature>
<dbReference type="InterPro" id="IPR036291">
    <property type="entry name" value="NAD(P)-bd_dom_sf"/>
</dbReference>
<proteinExistence type="inferred from homology"/>
<dbReference type="NCBIfam" id="TIGR00036">
    <property type="entry name" value="dapB"/>
    <property type="match status" value="1"/>
</dbReference>
<evidence type="ECO:0000256" key="4">
    <source>
        <dbReference type="ARBA" id="ARBA00022857"/>
    </source>
</evidence>
<protein>
    <recommendedName>
        <fullName evidence="10 13">4-hydroxy-tetrahydrodipicolinate reductase</fullName>
        <shortName evidence="13">HTPA reductase</shortName>
        <ecNumber evidence="10 13">1.17.1.8</ecNumber>
    </recommendedName>
</protein>
<evidence type="ECO:0000256" key="9">
    <source>
        <dbReference type="ARBA" id="ARBA00037922"/>
    </source>
</evidence>
<dbReference type="HAMAP" id="MF_00102">
    <property type="entry name" value="DapB"/>
    <property type="match status" value="1"/>
</dbReference>
<keyword evidence="8 13" id="KW-0457">Lysine biosynthesis</keyword>
<dbReference type="CDD" id="cd02274">
    <property type="entry name" value="DHDPR_N"/>
    <property type="match status" value="1"/>
</dbReference>
<dbReference type="InterPro" id="IPR023940">
    <property type="entry name" value="DHDPR_bac"/>
</dbReference>
<dbReference type="PANTHER" id="PTHR20836">
    <property type="entry name" value="DIHYDRODIPICOLINATE REDUCTASE"/>
    <property type="match status" value="1"/>
</dbReference>
<dbReference type="InterPro" id="IPR022664">
    <property type="entry name" value="DapB_N_CS"/>
</dbReference>
<feature type="binding site" evidence="13">
    <location>
        <position position="155"/>
    </location>
    <ligand>
        <name>(S)-2,3,4,5-tetrahydrodipicolinate</name>
        <dbReference type="ChEBI" id="CHEBI:16845"/>
    </ligand>
</feature>
<feature type="binding site" evidence="13">
    <location>
        <begin position="9"/>
        <end position="14"/>
    </location>
    <ligand>
        <name>NAD(+)</name>
        <dbReference type="ChEBI" id="CHEBI:57540"/>
    </ligand>
</feature>
<evidence type="ECO:0000313" key="16">
    <source>
        <dbReference type="EMBL" id="MFC7420898.1"/>
    </source>
</evidence>
<evidence type="ECO:0000256" key="13">
    <source>
        <dbReference type="HAMAP-Rule" id="MF_00102"/>
    </source>
</evidence>
<name>A0ABW2QZ81_9NEIS</name>
<dbReference type="Pfam" id="PF05173">
    <property type="entry name" value="DapB_C"/>
    <property type="match status" value="1"/>
</dbReference>
<feature type="binding site" evidence="13">
    <location>
        <position position="35"/>
    </location>
    <ligand>
        <name>NAD(+)</name>
        <dbReference type="ChEBI" id="CHEBI:57540"/>
    </ligand>
</feature>
<dbReference type="InterPro" id="IPR000846">
    <property type="entry name" value="DapB_N"/>
</dbReference>
<dbReference type="Gene3D" id="3.30.360.10">
    <property type="entry name" value="Dihydrodipicolinate Reductase, domain 2"/>
    <property type="match status" value="1"/>
</dbReference>
<comment type="caution">
    <text evidence="16">The sequence shown here is derived from an EMBL/GenBank/DDBJ whole genome shotgun (WGS) entry which is preliminary data.</text>
</comment>
<feature type="domain" description="Dihydrodipicolinate reductase N-terminal" evidence="14">
    <location>
        <begin position="3"/>
        <end position="124"/>
    </location>
</feature>
<evidence type="ECO:0000256" key="3">
    <source>
        <dbReference type="ARBA" id="ARBA00022605"/>
    </source>
</evidence>
<comment type="caution">
    <text evidence="13">Was originally thought to be a dihydrodipicolinate reductase (DHDPR), catalyzing the conversion of dihydrodipicolinate to tetrahydrodipicolinate. However, it was shown in E.coli that the substrate of the enzymatic reaction is not dihydrodipicolinate (DHDP) but in fact (2S,4S)-4-hydroxy-2,3,4,5-tetrahydrodipicolinic acid (HTPA), the product released by the DapA-catalyzed reaction.</text>
</comment>
<comment type="function">
    <text evidence="13">Catalyzes the conversion of 4-hydroxy-tetrahydrodipicolinate (HTPA) to tetrahydrodipicolinate.</text>
</comment>
<accession>A0ABW2QZ81</accession>
<dbReference type="GO" id="GO:0008839">
    <property type="term" value="F:4-hydroxy-tetrahydrodipicolinate reductase"/>
    <property type="evidence" value="ECO:0007669"/>
    <property type="project" value="UniProtKB-EC"/>
</dbReference>
<dbReference type="Gene3D" id="3.40.50.720">
    <property type="entry name" value="NAD(P)-binding Rossmann-like Domain"/>
    <property type="match status" value="1"/>
</dbReference>
<organism evidence="16 17">
    <name type="scientific">Iodobacter arcticus</name>
    <dbReference type="NCBI Taxonomy" id="590593"/>
    <lineage>
        <taxon>Bacteria</taxon>
        <taxon>Pseudomonadati</taxon>
        <taxon>Pseudomonadota</taxon>
        <taxon>Betaproteobacteria</taxon>
        <taxon>Neisseriales</taxon>
        <taxon>Chitinibacteraceae</taxon>
        <taxon>Iodobacter</taxon>
    </lineage>
</organism>
<gene>
    <name evidence="13 16" type="primary">dapB</name>
    <name evidence="16" type="ORF">ACFQNF_13610</name>
</gene>
<keyword evidence="7 13" id="KW-0520">NAD</keyword>
<dbReference type="RefSeq" id="WP_380188488.1">
    <property type="nucleotide sequence ID" value="NZ_JBHTBQ010000027.1"/>
</dbReference>
<evidence type="ECO:0000313" key="17">
    <source>
        <dbReference type="Proteomes" id="UP001596473"/>
    </source>
</evidence>
<evidence type="ECO:0000256" key="6">
    <source>
        <dbReference type="ARBA" id="ARBA00023002"/>
    </source>
</evidence>
<keyword evidence="4 13" id="KW-0521">NADP</keyword>
<feature type="active site" description="Proton donor" evidence="13">
    <location>
        <position position="158"/>
    </location>
</feature>
<evidence type="ECO:0000256" key="11">
    <source>
        <dbReference type="ARBA" id="ARBA00049080"/>
    </source>
</evidence>
<sequence length="269" mass="28287">MTIKIAIAGSSGRMGQMLIEAVLAQPDCQLFTALDRENSPAIGKDAAAFLGKSCGVNISADFASLAGADVLIDFTRPEGTLQHLAACQTHGVNMIIGTTGFEEAGKAAIEAAAHQIAIVHAYNMSAGVNLLVKLLEVAAKTLNTGYDIEILEMHHRMKVDAPSGTALMLGDAVASALGRSLDECAVYDRQGITGERDPSSIGFATLRGGDVIGDHTVIFAGMGERIEISHKASNRTIYAQGSVRAARFLNDKKTGLFNMQDVLGLSEVI</sequence>
<keyword evidence="3 13" id="KW-0028">Amino-acid biosynthesis</keyword>
<dbReference type="PROSITE" id="PS01298">
    <property type="entry name" value="DAPB"/>
    <property type="match status" value="1"/>
</dbReference>
<keyword evidence="17" id="KW-1185">Reference proteome</keyword>
<keyword evidence="6 13" id="KW-0560">Oxidoreductase</keyword>
<comment type="catalytic activity">
    <reaction evidence="12 13">
        <text>(S)-2,3,4,5-tetrahydrodipicolinate + NAD(+) + H2O = (2S,4S)-4-hydroxy-2,3,4,5-tetrahydrodipicolinate + NADH + H(+)</text>
        <dbReference type="Rhea" id="RHEA:35323"/>
        <dbReference type="ChEBI" id="CHEBI:15377"/>
        <dbReference type="ChEBI" id="CHEBI:15378"/>
        <dbReference type="ChEBI" id="CHEBI:16845"/>
        <dbReference type="ChEBI" id="CHEBI:57540"/>
        <dbReference type="ChEBI" id="CHEBI:57945"/>
        <dbReference type="ChEBI" id="CHEBI:67139"/>
        <dbReference type="EC" id="1.17.1.8"/>
    </reaction>
</comment>
<evidence type="ECO:0000256" key="7">
    <source>
        <dbReference type="ARBA" id="ARBA00023027"/>
    </source>
</evidence>
<comment type="subcellular location">
    <subcellularLocation>
        <location evidence="13">Cytoplasm</location>
    </subcellularLocation>
</comment>
<dbReference type="SUPFAM" id="SSF55347">
    <property type="entry name" value="Glyceraldehyde-3-phosphate dehydrogenase-like, C-terminal domain"/>
    <property type="match status" value="1"/>
</dbReference>
<evidence type="ECO:0000256" key="10">
    <source>
        <dbReference type="ARBA" id="ARBA00038983"/>
    </source>
</evidence>
<reference evidence="17" key="1">
    <citation type="journal article" date="2019" name="Int. J. Syst. Evol. Microbiol.">
        <title>The Global Catalogue of Microorganisms (GCM) 10K type strain sequencing project: providing services to taxonomists for standard genome sequencing and annotation.</title>
        <authorList>
            <consortium name="The Broad Institute Genomics Platform"/>
            <consortium name="The Broad Institute Genome Sequencing Center for Infectious Disease"/>
            <person name="Wu L."/>
            <person name="Ma J."/>
        </authorList>
    </citation>
    <scope>NUCLEOTIDE SEQUENCE [LARGE SCALE GENOMIC DNA]</scope>
    <source>
        <strain evidence="17">CCUG 62945</strain>
    </source>
</reference>
<dbReference type="PANTHER" id="PTHR20836:SF0">
    <property type="entry name" value="4-HYDROXY-TETRAHYDRODIPICOLINATE REDUCTASE 1, CHLOROPLASTIC-RELATED"/>
    <property type="match status" value="1"/>
</dbReference>
<feature type="domain" description="Dihydrodipicolinate reductase C-terminal" evidence="15">
    <location>
        <begin position="127"/>
        <end position="263"/>
    </location>
</feature>
<comment type="subunit">
    <text evidence="13">Homotetramer.</text>
</comment>